<evidence type="ECO:0000313" key="2">
    <source>
        <dbReference type="Proteomes" id="UP001331936"/>
    </source>
</evidence>
<name>A0ABU7JTP5_9NOCA</name>
<dbReference type="SUPFAM" id="SSF47203">
    <property type="entry name" value="Acyl-CoA dehydrogenase C-terminal domain-like"/>
    <property type="match status" value="1"/>
</dbReference>
<gene>
    <name evidence="1" type="ORF">Q8814_13955</name>
</gene>
<sequence length="82" mass="8637">TQFAVAAAASCTGHAAAVIARNAHQALGAIGFTMEHELHRHANRILSWRSEFGTLASWDAELLATAAATDEVWPLITDGPAV</sequence>
<dbReference type="EMBL" id="JAUZMZ010000072">
    <property type="protein sequence ID" value="MEE2033205.1"/>
    <property type="molecule type" value="Genomic_DNA"/>
</dbReference>
<accession>A0ABU7JTP5</accession>
<organism evidence="1 2">
    <name type="scientific">Rhodococcus chondri</name>
    <dbReference type="NCBI Taxonomy" id="3065941"/>
    <lineage>
        <taxon>Bacteria</taxon>
        <taxon>Bacillati</taxon>
        <taxon>Actinomycetota</taxon>
        <taxon>Actinomycetes</taxon>
        <taxon>Mycobacteriales</taxon>
        <taxon>Nocardiaceae</taxon>
        <taxon>Rhodococcus</taxon>
    </lineage>
</organism>
<dbReference type="Gene3D" id="1.20.140.10">
    <property type="entry name" value="Butyryl-CoA Dehydrogenase, subunit A, domain 3"/>
    <property type="match status" value="1"/>
</dbReference>
<keyword evidence="2" id="KW-1185">Reference proteome</keyword>
<comment type="caution">
    <text evidence="1">The sequence shown here is derived from an EMBL/GenBank/DDBJ whole genome shotgun (WGS) entry which is preliminary data.</text>
</comment>
<reference evidence="1 2" key="1">
    <citation type="submission" date="2023-08" db="EMBL/GenBank/DDBJ databases">
        <authorList>
            <person name="Girao M."/>
            <person name="Carvalho M.F."/>
        </authorList>
    </citation>
    <scope>NUCLEOTIDE SEQUENCE [LARGE SCALE GENOMIC DNA]</scope>
    <source>
        <strain evidence="1 2">CC-R104</strain>
    </source>
</reference>
<evidence type="ECO:0000313" key="1">
    <source>
        <dbReference type="EMBL" id="MEE2033205.1"/>
    </source>
</evidence>
<protein>
    <submittedName>
        <fullName evidence="1">Acyl-CoA dehydrogenase</fullName>
    </submittedName>
</protein>
<dbReference type="Proteomes" id="UP001331936">
    <property type="component" value="Unassembled WGS sequence"/>
</dbReference>
<feature type="non-terminal residue" evidence="1">
    <location>
        <position position="1"/>
    </location>
</feature>
<proteinExistence type="predicted"/>
<dbReference type="InterPro" id="IPR036250">
    <property type="entry name" value="AcylCo_DH-like_C"/>
</dbReference>